<dbReference type="InterPro" id="IPR032675">
    <property type="entry name" value="LRR_dom_sf"/>
</dbReference>
<evidence type="ECO:0000313" key="1">
    <source>
        <dbReference type="EMBL" id="KAF2075431.1"/>
    </source>
</evidence>
<name>A0A8J4Q715_9MYCE</name>
<keyword evidence="2" id="KW-1185">Reference proteome</keyword>
<organism evidence="1 2">
    <name type="scientific">Polysphondylium violaceum</name>
    <dbReference type="NCBI Taxonomy" id="133409"/>
    <lineage>
        <taxon>Eukaryota</taxon>
        <taxon>Amoebozoa</taxon>
        <taxon>Evosea</taxon>
        <taxon>Eumycetozoa</taxon>
        <taxon>Dictyostelia</taxon>
        <taxon>Dictyosteliales</taxon>
        <taxon>Dictyosteliaceae</taxon>
        <taxon>Polysphondylium</taxon>
    </lineage>
</organism>
<dbReference type="Gene3D" id="3.80.10.10">
    <property type="entry name" value="Ribonuclease Inhibitor"/>
    <property type="match status" value="1"/>
</dbReference>
<comment type="caution">
    <text evidence="1">The sequence shown here is derived from an EMBL/GenBank/DDBJ whole genome shotgun (WGS) entry which is preliminary data.</text>
</comment>
<sequence>MNKYIIQRIFNEALAVFGGTRKSIPMETIKQFLVKLILVSKHFQMYILPILHYPLVDIKSMHSFDLAAYLIKHGVRIPLSIKSDKFPLDINSPNIPIIAPYVYKYLINQQAITNQNVAVHGHFKNLRKINIEYHHSDWFHESLTHFTKEEEGEPTFARLNKMTITTYFRCLEVYRPIKALYWDNITAFGLYSATLDLDLILEFKNLKTLVFEGNSRLELLLPLVNLHPKIENLSLDVYQPLGKNILSMIEANRSVTSLVIRGQFTSLEGMIKVLNNNKTLRHLDWIDRISSNTGYQDSNETVSLFIENKTLESFRYLGFHFDLLEKWITPSNLKTLKLYKLFDNMFTFHPMLEHFFINYSSNQQLLEKKKHVWIGAQLPHLRRLELNSMGRDSRRIGNFWKDFIPGTLFSFKLDNLSILNVEMSLIEFTFLFNALPELGVSHLSVTNPGITRYELDRQPLITAIKKYVGQLISLNISSFYVDYEYKENDILFAVLESCSSKFNSFIYDQVKILSDQEEKHLLDIITEKFHITNLVLGYNAVMPMALRNKLASKGVMTGKIIK</sequence>
<accession>A0A8J4Q715</accession>
<dbReference type="AlphaFoldDB" id="A0A8J4Q715"/>
<proteinExistence type="predicted"/>
<reference evidence="1" key="1">
    <citation type="submission" date="2020-01" db="EMBL/GenBank/DDBJ databases">
        <title>Development of genomics and gene disruption for Polysphondylium violaceum indicates a role for the polyketide synthase stlB in stalk morphogenesis.</title>
        <authorList>
            <person name="Narita B."/>
            <person name="Kawabe Y."/>
            <person name="Kin K."/>
            <person name="Saito T."/>
            <person name="Gibbs R."/>
            <person name="Kuspa A."/>
            <person name="Muzny D."/>
            <person name="Queller D."/>
            <person name="Richards S."/>
            <person name="Strassman J."/>
            <person name="Sucgang R."/>
            <person name="Worley K."/>
            <person name="Schaap P."/>
        </authorList>
    </citation>
    <scope>NUCLEOTIDE SEQUENCE</scope>
    <source>
        <strain evidence="1">QSvi11</strain>
    </source>
</reference>
<gene>
    <name evidence="1" type="ORF">CYY_003260</name>
</gene>
<protein>
    <submittedName>
        <fullName evidence="1">Uncharacterized protein</fullName>
    </submittedName>
</protein>
<dbReference type="EMBL" id="AJWJ01000100">
    <property type="protein sequence ID" value="KAF2075431.1"/>
    <property type="molecule type" value="Genomic_DNA"/>
</dbReference>
<evidence type="ECO:0000313" key="2">
    <source>
        <dbReference type="Proteomes" id="UP000695562"/>
    </source>
</evidence>
<dbReference type="Proteomes" id="UP000695562">
    <property type="component" value="Unassembled WGS sequence"/>
</dbReference>